<dbReference type="GO" id="GO:0006508">
    <property type="term" value="P:proteolysis"/>
    <property type="evidence" value="ECO:0007669"/>
    <property type="project" value="UniProtKB-KW"/>
</dbReference>
<dbReference type="Proteomes" id="UP000824211">
    <property type="component" value="Unassembled WGS sequence"/>
</dbReference>
<dbReference type="InterPro" id="IPR029062">
    <property type="entry name" value="Class_I_gatase-like"/>
</dbReference>
<keyword evidence="4" id="KW-0720">Serine protease</keyword>
<keyword evidence="3" id="KW-0378">Hydrolase</keyword>
<dbReference type="AlphaFoldDB" id="A0A9D2ME07"/>
<gene>
    <name evidence="5" type="ORF">H9771_03420</name>
</gene>
<dbReference type="Pfam" id="PF03575">
    <property type="entry name" value="Peptidase_S51"/>
    <property type="match status" value="1"/>
</dbReference>
<comment type="caution">
    <text evidence="5">The sequence shown here is derived from an EMBL/GenBank/DDBJ whole genome shotgun (WGS) entry which is preliminary data.</text>
</comment>
<protein>
    <submittedName>
        <fullName evidence="5">Type 1 glutamine amidotransferase-like domain-containing protein</fullName>
    </submittedName>
</protein>
<reference evidence="5" key="1">
    <citation type="journal article" date="2021" name="PeerJ">
        <title>Extensive microbial diversity within the chicken gut microbiome revealed by metagenomics and culture.</title>
        <authorList>
            <person name="Gilroy R."/>
            <person name="Ravi A."/>
            <person name="Getino M."/>
            <person name="Pursley I."/>
            <person name="Horton D.L."/>
            <person name="Alikhan N.F."/>
            <person name="Baker D."/>
            <person name="Gharbi K."/>
            <person name="Hall N."/>
            <person name="Watson M."/>
            <person name="Adriaenssens E.M."/>
            <person name="Foster-Nyarko E."/>
            <person name="Jarju S."/>
            <person name="Secka A."/>
            <person name="Antonio M."/>
            <person name="Oren A."/>
            <person name="Chaudhuri R.R."/>
            <person name="La Ragione R."/>
            <person name="Hildebrand F."/>
            <person name="Pallen M.J."/>
        </authorList>
    </citation>
    <scope>NUCLEOTIDE SEQUENCE</scope>
    <source>
        <strain evidence="5">ChiHjej9B8-13557</strain>
    </source>
</reference>
<evidence type="ECO:0000256" key="3">
    <source>
        <dbReference type="ARBA" id="ARBA00022801"/>
    </source>
</evidence>
<dbReference type="GO" id="GO:0008236">
    <property type="term" value="F:serine-type peptidase activity"/>
    <property type="evidence" value="ECO:0007669"/>
    <property type="project" value="UniProtKB-KW"/>
</dbReference>
<reference evidence="5" key="2">
    <citation type="submission" date="2021-04" db="EMBL/GenBank/DDBJ databases">
        <authorList>
            <person name="Gilroy R."/>
        </authorList>
    </citation>
    <scope>NUCLEOTIDE SEQUENCE</scope>
    <source>
        <strain evidence="5">ChiHjej9B8-13557</strain>
    </source>
</reference>
<name>A0A9D2ME07_9FIRM</name>
<evidence type="ECO:0000313" key="5">
    <source>
        <dbReference type="EMBL" id="HJB58702.1"/>
    </source>
</evidence>
<organism evidence="5 6">
    <name type="scientific">Candidatus Faecalibacterium faecipullorum</name>
    <dbReference type="NCBI Taxonomy" id="2838578"/>
    <lineage>
        <taxon>Bacteria</taxon>
        <taxon>Bacillati</taxon>
        <taxon>Bacillota</taxon>
        <taxon>Clostridia</taxon>
        <taxon>Eubacteriales</taxon>
        <taxon>Oscillospiraceae</taxon>
        <taxon>Faecalibacterium</taxon>
    </lineage>
</organism>
<comment type="similarity">
    <text evidence="1">Belongs to the peptidase S51 family.</text>
</comment>
<dbReference type="InterPro" id="IPR005320">
    <property type="entry name" value="Peptidase_S51"/>
</dbReference>
<dbReference type="EMBL" id="DWXX01000062">
    <property type="protein sequence ID" value="HJB58702.1"/>
    <property type="molecule type" value="Genomic_DNA"/>
</dbReference>
<proteinExistence type="inferred from homology"/>
<sequence>MKNLFLTSSGLNEKTAALFWECIGKEPVNTKAILVPSAAVGNDGAREGIIVCIERLANMGIPLHNILLYDLAHLLSDGYKRTYSSYISDVPVPFRLMTAQELTQYDMIVFCGGNARTLLSEINRTGFAKPLKQAVENGLVYLGISAGSMVAAGNFSDGLGYLANPLIPHAEKESPRGEIPKNDWIELADGQMVWIKGERQEIK</sequence>
<keyword evidence="5" id="KW-0315">Glutamine amidotransferase</keyword>
<dbReference type="SUPFAM" id="SSF52317">
    <property type="entry name" value="Class I glutamine amidotransferase-like"/>
    <property type="match status" value="1"/>
</dbReference>
<keyword evidence="2" id="KW-0645">Protease</keyword>
<evidence type="ECO:0000256" key="1">
    <source>
        <dbReference type="ARBA" id="ARBA00006534"/>
    </source>
</evidence>
<accession>A0A9D2ME07</accession>
<dbReference type="Gene3D" id="3.40.50.880">
    <property type="match status" value="1"/>
</dbReference>
<evidence type="ECO:0000256" key="2">
    <source>
        <dbReference type="ARBA" id="ARBA00022670"/>
    </source>
</evidence>
<evidence type="ECO:0000256" key="4">
    <source>
        <dbReference type="ARBA" id="ARBA00022825"/>
    </source>
</evidence>
<evidence type="ECO:0000313" key="6">
    <source>
        <dbReference type="Proteomes" id="UP000824211"/>
    </source>
</evidence>